<dbReference type="OrthoDB" id="6119954at2759"/>
<dbReference type="GO" id="GO:0005783">
    <property type="term" value="C:endoplasmic reticulum"/>
    <property type="evidence" value="ECO:0007669"/>
    <property type="project" value="TreeGrafter"/>
</dbReference>
<gene>
    <name evidence="1" type="ORF">OLEA9_A044729</name>
</gene>
<protein>
    <recommendedName>
        <fullName evidence="3">IAA-amino acid hydrolase</fullName>
    </recommendedName>
</protein>
<name>A0A8S0R8V2_OLEEU</name>
<dbReference type="GO" id="GO:0009850">
    <property type="term" value="P:auxin metabolic process"/>
    <property type="evidence" value="ECO:0007669"/>
    <property type="project" value="TreeGrafter"/>
</dbReference>
<dbReference type="Proteomes" id="UP000594638">
    <property type="component" value="Unassembled WGS sequence"/>
</dbReference>
<dbReference type="AlphaFoldDB" id="A0A8S0R8V2"/>
<organism evidence="1 2">
    <name type="scientific">Olea europaea subsp. europaea</name>
    <dbReference type="NCBI Taxonomy" id="158383"/>
    <lineage>
        <taxon>Eukaryota</taxon>
        <taxon>Viridiplantae</taxon>
        <taxon>Streptophyta</taxon>
        <taxon>Embryophyta</taxon>
        <taxon>Tracheophyta</taxon>
        <taxon>Spermatophyta</taxon>
        <taxon>Magnoliopsida</taxon>
        <taxon>eudicotyledons</taxon>
        <taxon>Gunneridae</taxon>
        <taxon>Pentapetalae</taxon>
        <taxon>asterids</taxon>
        <taxon>lamiids</taxon>
        <taxon>Lamiales</taxon>
        <taxon>Oleaceae</taxon>
        <taxon>Oleeae</taxon>
        <taxon>Olea</taxon>
    </lineage>
</organism>
<sequence>MHACGHDAHVAMLLGAAKILQEHHADLEKRTYDLRKFLHNSNCALKRLSPCKLLYKGMLNETQEQLEPNHLPYFKVNEDVLPHGAALHASLAVTYLLEQHSEVTTQEQTHDEL</sequence>
<dbReference type="Gene3D" id="3.40.630.10">
    <property type="entry name" value="Zn peptidases"/>
    <property type="match status" value="2"/>
</dbReference>
<dbReference type="InterPro" id="IPR017439">
    <property type="entry name" value="Amidohydrolase"/>
</dbReference>
<evidence type="ECO:0000313" key="2">
    <source>
        <dbReference type="Proteomes" id="UP000594638"/>
    </source>
</evidence>
<evidence type="ECO:0000313" key="1">
    <source>
        <dbReference type="EMBL" id="CAA2975596.1"/>
    </source>
</evidence>
<dbReference type="EMBL" id="CACTIH010002286">
    <property type="protein sequence ID" value="CAA2975596.1"/>
    <property type="molecule type" value="Genomic_DNA"/>
</dbReference>
<dbReference type="PANTHER" id="PTHR11014">
    <property type="entry name" value="PEPTIDASE M20 FAMILY MEMBER"/>
    <property type="match status" value="1"/>
</dbReference>
<comment type="caution">
    <text evidence="1">The sequence shown here is derived from an EMBL/GenBank/DDBJ whole genome shotgun (WGS) entry which is preliminary data.</text>
</comment>
<keyword evidence="2" id="KW-1185">Reference proteome</keyword>
<dbReference type="Gramene" id="OE9A044729T1">
    <property type="protein sequence ID" value="OE9A044729C1"/>
    <property type="gene ID" value="OE9A044729"/>
</dbReference>
<dbReference type="PANTHER" id="PTHR11014:SF119">
    <property type="entry name" value="IAA-AMINO ACID HYDROLASE ILR1-LIKE 1"/>
    <property type="match status" value="1"/>
</dbReference>
<proteinExistence type="predicted"/>
<dbReference type="GO" id="GO:0010179">
    <property type="term" value="F:IAA-Ala conjugate hydrolase activity"/>
    <property type="evidence" value="ECO:0007669"/>
    <property type="project" value="TreeGrafter"/>
</dbReference>
<accession>A0A8S0R8V2</accession>
<reference evidence="1 2" key="1">
    <citation type="submission" date="2019-12" db="EMBL/GenBank/DDBJ databases">
        <authorList>
            <person name="Alioto T."/>
            <person name="Alioto T."/>
            <person name="Gomez Garrido J."/>
        </authorList>
    </citation>
    <scope>NUCLEOTIDE SEQUENCE [LARGE SCALE GENOMIC DNA]</scope>
</reference>
<dbReference type="SUPFAM" id="SSF53187">
    <property type="entry name" value="Zn-dependent exopeptidases"/>
    <property type="match status" value="1"/>
</dbReference>
<evidence type="ECO:0008006" key="3">
    <source>
        <dbReference type="Google" id="ProtNLM"/>
    </source>
</evidence>